<keyword evidence="1" id="KW-0812">Transmembrane</keyword>
<evidence type="ECO:0000259" key="2">
    <source>
        <dbReference type="Pfam" id="PF06580"/>
    </source>
</evidence>
<dbReference type="PANTHER" id="PTHR34220">
    <property type="entry name" value="SENSOR HISTIDINE KINASE YPDA"/>
    <property type="match status" value="1"/>
</dbReference>
<gene>
    <name evidence="3" type="ORF">B0A64_09930</name>
</gene>
<dbReference type="InterPro" id="IPR010559">
    <property type="entry name" value="Sig_transdc_His_kin_internal"/>
</dbReference>
<evidence type="ECO:0000256" key="1">
    <source>
        <dbReference type="SAM" id="Phobius"/>
    </source>
</evidence>
<organism evidence="3 4">
    <name type="scientific">Flavobacterium araucananum</name>
    <dbReference type="NCBI Taxonomy" id="946678"/>
    <lineage>
        <taxon>Bacteria</taxon>
        <taxon>Pseudomonadati</taxon>
        <taxon>Bacteroidota</taxon>
        <taxon>Flavobacteriia</taxon>
        <taxon>Flavobacteriales</taxon>
        <taxon>Flavobacteriaceae</taxon>
        <taxon>Flavobacterium</taxon>
    </lineage>
</organism>
<dbReference type="OrthoDB" id="9809908at2"/>
<dbReference type="PANTHER" id="PTHR34220:SF7">
    <property type="entry name" value="SENSOR HISTIDINE KINASE YPDA"/>
    <property type="match status" value="1"/>
</dbReference>
<dbReference type="Proteomes" id="UP000214684">
    <property type="component" value="Unassembled WGS sequence"/>
</dbReference>
<keyword evidence="1" id="KW-0472">Membrane</keyword>
<comment type="caution">
    <text evidence="3">The sequence shown here is derived from an EMBL/GenBank/DDBJ whole genome shotgun (WGS) entry which is preliminary data.</text>
</comment>
<dbReference type="Pfam" id="PF06580">
    <property type="entry name" value="His_kinase"/>
    <property type="match status" value="1"/>
</dbReference>
<evidence type="ECO:0000313" key="4">
    <source>
        <dbReference type="Proteomes" id="UP000214684"/>
    </source>
</evidence>
<proteinExistence type="predicted"/>
<dbReference type="GO" id="GO:0000155">
    <property type="term" value="F:phosphorelay sensor kinase activity"/>
    <property type="evidence" value="ECO:0007669"/>
    <property type="project" value="InterPro"/>
</dbReference>
<feature type="transmembrane region" description="Helical" evidence="1">
    <location>
        <begin position="12"/>
        <end position="29"/>
    </location>
</feature>
<protein>
    <recommendedName>
        <fullName evidence="2">Signal transduction histidine kinase internal region domain-containing protein</fullName>
    </recommendedName>
</protein>
<name>A0A227PB30_9FLAO</name>
<dbReference type="GO" id="GO:0016020">
    <property type="term" value="C:membrane"/>
    <property type="evidence" value="ECO:0007669"/>
    <property type="project" value="InterPro"/>
</dbReference>
<sequence>MVMQAHYKYVRLYGYPVFALVLYFIMIIIDSDAENTLELMLSHATDYIVEALFCLLFTITLFETGLWLSKLSNNKFHWYTNNAIRFSLQLILHIAIVSVVILLFFTIELPKRYHYDDLTIRRALIFGAIFSILISTGFTAVQLFRNWTESSLEAMEIKKQALQAELNALKLQLDPHFLFNNLSTLTSLIEENQGMAVKYVANLSAVYRYVLSNRHKNMIALKVELDFIKEYLFLYQIRYGDSIKVKISDESLYLSSYIPPLTLQLLIENAIKHNSFSLVTPLIITISYQDQLIIVHNNKSAKFANEHSEGIGLEHIFHSYRLLGSSVMPEVHDLETAFEVRIPLLNNK</sequence>
<dbReference type="InterPro" id="IPR050640">
    <property type="entry name" value="Bact_2-comp_sensor_kinase"/>
</dbReference>
<keyword evidence="4" id="KW-1185">Reference proteome</keyword>
<keyword evidence="1" id="KW-1133">Transmembrane helix</keyword>
<feature type="transmembrane region" description="Helical" evidence="1">
    <location>
        <begin position="90"/>
        <end position="107"/>
    </location>
</feature>
<feature type="transmembrane region" description="Helical" evidence="1">
    <location>
        <begin position="49"/>
        <end position="69"/>
    </location>
</feature>
<dbReference type="EMBL" id="MUGS01000014">
    <property type="protein sequence ID" value="OXG07121.1"/>
    <property type="molecule type" value="Genomic_DNA"/>
</dbReference>
<dbReference type="AlphaFoldDB" id="A0A227PB30"/>
<reference evidence="3 4" key="1">
    <citation type="submission" date="2016-11" db="EMBL/GenBank/DDBJ databases">
        <title>Whole genomes of Flavobacteriaceae.</title>
        <authorList>
            <person name="Stine C."/>
            <person name="Li C."/>
            <person name="Tadesse D."/>
        </authorList>
    </citation>
    <scope>NUCLEOTIDE SEQUENCE [LARGE SCALE GENOMIC DNA]</scope>
    <source>
        <strain evidence="3 4">DSM 24704</strain>
    </source>
</reference>
<feature type="domain" description="Signal transduction histidine kinase internal region" evidence="2">
    <location>
        <begin position="164"/>
        <end position="242"/>
    </location>
</feature>
<feature type="transmembrane region" description="Helical" evidence="1">
    <location>
        <begin position="119"/>
        <end position="141"/>
    </location>
</feature>
<accession>A0A227PB30</accession>
<evidence type="ECO:0000313" key="3">
    <source>
        <dbReference type="EMBL" id="OXG07121.1"/>
    </source>
</evidence>